<evidence type="ECO:0000313" key="10">
    <source>
        <dbReference type="Proteomes" id="UP000253940"/>
    </source>
</evidence>
<dbReference type="KEGG" id="mbah:HYN46_01895"/>
<proteinExistence type="predicted"/>
<sequence length="388" mass="42735">MKAAYIFRLASRNMWRSRLRSVLTIAGIAVAIISFGLLRTVVDSWYAGAELGASGRLITRNAASLAFPLPLSYGERIRRLQGINAVTWANWFGGIYIDEKHFFPQFAVDPESYFKVYPEYVIDPTELAAFQHDRRGVVVGSKTANKYGWKVGDQVPLRGTIYPGTWSFTIRGIYHGRDDKVDTSQFLMHWAYVNENIKALVPSLADRVGIFVIDSSNPANAAITSASIDSLFRNSLSETRTETQKAFQLGFISMVDTILLAIQTVAYVVVLIIMAVMANTMAMAARERTREYATLKALGFSHAFVYSLIIGESVTMALLGGGLGIALTFPLSKAFFSATRDLFLVFEVMPMTIILQVIASLLIGVMASLAPAINSSRVRIVDGLRAVT</sequence>
<comment type="subcellular location">
    <subcellularLocation>
        <location evidence="1">Cell membrane</location>
        <topology evidence="1">Multi-pass membrane protein</topology>
    </subcellularLocation>
</comment>
<evidence type="ECO:0000256" key="6">
    <source>
        <dbReference type="SAM" id="Phobius"/>
    </source>
</evidence>
<dbReference type="EMBL" id="CP031222">
    <property type="protein sequence ID" value="AXI01749.1"/>
    <property type="molecule type" value="Genomic_DNA"/>
</dbReference>
<feature type="domain" description="ABC3 transporter permease C-terminal" evidence="7">
    <location>
        <begin position="265"/>
        <end position="377"/>
    </location>
</feature>
<gene>
    <name evidence="9" type="ORF">HYN46_01895</name>
</gene>
<dbReference type="InterPro" id="IPR003838">
    <property type="entry name" value="ABC3_permease_C"/>
</dbReference>
<organism evidence="9 10">
    <name type="scientific">Aquirhabdus parva</name>
    <dbReference type="NCBI Taxonomy" id="2283318"/>
    <lineage>
        <taxon>Bacteria</taxon>
        <taxon>Pseudomonadati</taxon>
        <taxon>Pseudomonadota</taxon>
        <taxon>Gammaproteobacteria</taxon>
        <taxon>Moraxellales</taxon>
        <taxon>Moraxellaceae</taxon>
        <taxon>Aquirhabdus</taxon>
    </lineage>
</organism>
<dbReference type="InterPro" id="IPR025857">
    <property type="entry name" value="MacB_PCD"/>
</dbReference>
<evidence type="ECO:0000256" key="5">
    <source>
        <dbReference type="ARBA" id="ARBA00023136"/>
    </source>
</evidence>
<dbReference type="PANTHER" id="PTHR43738">
    <property type="entry name" value="ABC TRANSPORTER, MEMBRANE PROTEIN"/>
    <property type="match status" value="1"/>
</dbReference>
<dbReference type="OrthoDB" id="9775474at2"/>
<dbReference type="RefSeq" id="WP_114897859.1">
    <property type="nucleotide sequence ID" value="NZ_CP031222.1"/>
</dbReference>
<keyword evidence="4 6" id="KW-1133">Transmembrane helix</keyword>
<keyword evidence="5 6" id="KW-0472">Membrane</keyword>
<dbReference type="AlphaFoldDB" id="A0A345P390"/>
<dbReference type="InterPro" id="IPR051125">
    <property type="entry name" value="ABC-4/HrtB_transporter"/>
</dbReference>
<dbReference type="GO" id="GO:0005886">
    <property type="term" value="C:plasma membrane"/>
    <property type="evidence" value="ECO:0007669"/>
    <property type="project" value="UniProtKB-SubCell"/>
</dbReference>
<feature type="transmembrane region" description="Helical" evidence="6">
    <location>
        <begin position="258"/>
        <end position="282"/>
    </location>
</feature>
<evidence type="ECO:0000259" key="8">
    <source>
        <dbReference type="Pfam" id="PF12704"/>
    </source>
</evidence>
<protein>
    <submittedName>
        <fullName evidence="9">ABC transporter permease</fullName>
    </submittedName>
</protein>
<feature type="transmembrane region" description="Helical" evidence="6">
    <location>
        <begin position="349"/>
        <end position="370"/>
    </location>
</feature>
<keyword evidence="3 6" id="KW-0812">Transmembrane</keyword>
<feature type="domain" description="MacB-like periplasmic core" evidence="8">
    <location>
        <begin position="21"/>
        <end position="196"/>
    </location>
</feature>
<evidence type="ECO:0000259" key="7">
    <source>
        <dbReference type="Pfam" id="PF02687"/>
    </source>
</evidence>
<evidence type="ECO:0000256" key="2">
    <source>
        <dbReference type="ARBA" id="ARBA00022475"/>
    </source>
</evidence>
<dbReference type="Pfam" id="PF02687">
    <property type="entry name" value="FtsX"/>
    <property type="match status" value="1"/>
</dbReference>
<dbReference type="Pfam" id="PF12704">
    <property type="entry name" value="MacB_PCD"/>
    <property type="match status" value="1"/>
</dbReference>
<dbReference type="PANTHER" id="PTHR43738:SF3">
    <property type="entry name" value="ABC TRANSPORTER PERMEASE"/>
    <property type="match status" value="1"/>
</dbReference>
<feature type="transmembrane region" description="Helical" evidence="6">
    <location>
        <begin position="303"/>
        <end position="329"/>
    </location>
</feature>
<evidence type="ECO:0000256" key="1">
    <source>
        <dbReference type="ARBA" id="ARBA00004651"/>
    </source>
</evidence>
<keyword evidence="2" id="KW-1003">Cell membrane</keyword>
<feature type="transmembrane region" description="Helical" evidence="6">
    <location>
        <begin position="21"/>
        <end position="38"/>
    </location>
</feature>
<evidence type="ECO:0000256" key="4">
    <source>
        <dbReference type="ARBA" id="ARBA00022989"/>
    </source>
</evidence>
<accession>A0A345P390</accession>
<evidence type="ECO:0000313" key="9">
    <source>
        <dbReference type="EMBL" id="AXI01749.1"/>
    </source>
</evidence>
<keyword evidence="10" id="KW-1185">Reference proteome</keyword>
<evidence type="ECO:0000256" key="3">
    <source>
        <dbReference type="ARBA" id="ARBA00022692"/>
    </source>
</evidence>
<name>A0A345P390_9GAMM</name>
<dbReference type="Proteomes" id="UP000253940">
    <property type="component" value="Chromosome"/>
</dbReference>
<reference evidence="9 10" key="1">
    <citation type="submission" date="2018-07" db="EMBL/GenBank/DDBJ databases">
        <title>Genome sequencing of Moraxellaceae gen. HYN0046.</title>
        <authorList>
            <person name="Kim M."/>
            <person name="Yi H."/>
        </authorList>
    </citation>
    <scope>NUCLEOTIDE SEQUENCE [LARGE SCALE GENOMIC DNA]</scope>
    <source>
        <strain evidence="9 10">HYN0046</strain>
    </source>
</reference>